<dbReference type="Gene3D" id="1.10.287.950">
    <property type="entry name" value="Methyl-accepting chemotaxis protein"/>
    <property type="match status" value="1"/>
</dbReference>
<feature type="domain" description="HAMP" evidence="8">
    <location>
        <begin position="334"/>
        <end position="387"/>
    </location>
</feature>
<evidence type="ECO:0000313" key="9">
    <source>
        <dbReference type="EMBL" id="WQH12018.1"/>
    </source>
</evidence>
<reference evidence="9 10" key="1">
    <citation type="submission" date="2023-11" db="EMBL/GenBank/DDBJ databases">
        <title>MicrobeMod: A computational toolkit for identifying prokaryotic methylation and restriction-modification with nanopore sequencing.</title>
        <authorList>
            <person name="Crits-Christoph A."/>
            <person name="Kang S.C."/>
            <person name="Lee H."/>
            <person name="Ostrov N."/>
        </authorList>
    </citation>
    <scope>NUCLEOTIDE SEQUENCE [LARGE SCALE GENOMIC DNA]</scope>
    <source>
        <strain evidence="9 10">ATCC BAA-805</strain>
    </source>
</reference>
<evidence type="ECO:0000256" key="5">
    <source>
        <dbReference type="SAM" id="Coils"/>
    </source>
</evidence>
<dbReference type="PROSITE" id="PS50111">
    <property type="entry name" value="CHEMOTAXIS_TRANSDUC_2"/>
    <property type="match status" value="1"/>
</dbReference>
<dbReference type="InterPro" id="IPR003660">
    <property type="entry name" value="HAMP_dom"/>
</dbReference>
<dbReference type="InterPro" id="IPR004090">
    <property type="entry name" value="Chemotax_Me-accpt_rcpt"/>
</dbReference>
<evidence type="ECO:0000256" key="3">
    <source>
        <dbReference type="ARBA" id="ARBA00029447"/>
    </source>
</evidence>
<dbReference type="PANTHER" id="PTHR32089:SF112">
    <property type="entry name" value="LYSOZYME-LIKE PROTEIN-RELATED"/>
    <property type="match status" value="1"/>
</dbReference>
<dbReference type="Proteomes" id="UP001324794">
    <property type="component" value="Chromosome"/>
</dbReference>
<keyword evidence="6" id="KW-0472">Membrane</keyword>
<evidence type="ECO:0000256" key="6">
    <source>
        <dbReference type="SAM" id="Phobius"/>
    </source>
</evidence>
<feature type="domain" description="Methyl-accepting transducer" evidence="7">
    <location>
        <begin position="420"/>
        <end position="643"/>
    </location>
</feature>
<dbReference type="RefSeq" id="WP_223288627.1">
    <property type="nucleotide sequence ID" value="NZ_CP140255.1"/>
</dbReference>
<organism evidence="9 10">
    <name type="scientific">Vreelandella neptunia</name>
    <dbReference type="NCBI Taxonomy" id="115551"/>
    <lineage>
        <taxon>Bacteria</taxon>
        <taxon>Pseudomonadati</taxon>
        <taxon>Pseudomonadota</taxon>
        <taxon>Gammaproteobacteria</taxon>
        <taxon>Oceanospirillales</taxon>
        <taxon>Halomonadaceae</taxon>
        <taxon>Vreelandella</taxon>
    </lineage>
</organism>
<comment type="similarity">
    <text evidence="3">Belongs to the methyl-accepting chemotaxis (MCP) protein family.</text>
</comment>
<dbReference type="PANTHER" id="PTHR32089">
    <property type="entry name" value="METHYL-ACCEPTING CHEMOTAXIS PROTEIN MCPB"/>
    <property type="match status" value="1"/>
</dbReference>
<dbReference type="PROSITE" id="PS50885">
    <property type="entry name" value="HAMP"/>
    <property type="match status" value="1"/>
</dbReference>
<name>A0ABZ0YJU2_9GAMM</name>
<dbReference type="Pfam" id="PF00015">
    <property type="entry name" value="MCPsignal"/>
    <property type="match status" value="1"/>
</dbReference>
<feature type="transmembrane region" description="Helical" evidence="6">
    <location>
        <begin position="316"/>
        <end position="337"/>
    </location>
</feature>
<dbReference type="SMART" id="SM00283">
    <property type="entry name" value="MA"/>
    <property type="match status" value="1"/>
</dbReference>
<feature type="coiled-coil region" evidence="5">
    <location>
        <begin position="372"/>
        <end position="399"/>
    </location>
</feature>
<evidence type="ECO:0000256" key="4">
    <source>
        <dbReference type="PROSITE-ProRule" id="PRU00284"/>
    </source>
</evidence>
<keyword evidence="6" id="KW-0812">Transmembrane</keyword>
<accession>A0ABZ0YJU2</accession>
<comment type="subcellular location">
    <subcellularLocation>
        <location evidence="1">Membrane</location>
    </subcellularLocation>
</comment>
<dbReference type="InterPro" id="IPR004089">
    <property type="entry name" value="MCPsignal_dom"/>
</dbReference>
<gene>
    <name evidence="9" type="ORF">SR894_17955</name>
</gene>
<proteinExistence type="inferred from homology"/>
<evidence type="ECO:0000259" key="8">
    <source>
        <dbReference type="PROSITE" id="PS50885"/>
    </source>
</evidence>
<sequence length="684" mass="75126">MMARWKSLPLRLRLFLSFGIVLALAMLLALYLQARSHSQARLNNLLNQELPAQVEGLAAHINLNLSQDLAISESLANSYFIEQWVRDGLPEERQNDINRYLARLMEQLDTELLFIAAQYQGRGYYFQLRNGEFLQRVIQPPGSEDDWYYSFTESDNTYELNLDSDTFSPDDAFVYVNYRSAVNAANGRPLVVAGAGLDLSQVASLIDDFRLGGTGHASLLSAEGELLVRSGEYSGESIRSDETAPIGETAAESLPEQASQRLLRDEQLQLQEIERDGQTLLISTRWLPELQRYLMVEVDKEAYLASTRQRFLESSGIGLLILLVGLLILYPLTGSLIRPLIDFQRQLKDITHSLDLSRRVSTDDKAELGDLANQTNELLERLSRAIAAVAKNAQALTQVADRLAKTAGLSGVHGSDIDHEASQTMAAAVEEMASSVAEITSTMEELSTSSTQIADHSQSVVDVANQTLERSRKGSSAMQLLQSKMQDIRSDSEQSLTEIMTLGAKSKQINKVMELINTLAAQTKLIAFNAALEASSAGESGRRFSVVASEIRRLADSVTDSTQEIEAHTDDIQTAINRLVVASEKGASSIEQGVEASMSTAQDLEALLKAASQTSSAAQQISLSTQQQKTASSQVVMALRDIDTASSRNAHSVRSITDISQDMIHMSAELNALVQEFTLTNKDR</sequence>
<evidence type="ECO:0000259" key="7">
    <source>
        <dbReference type="PROSITE" id="PS50111"/>
    </source>
</evidence>
<dbReference type="PRINTS" id="PR00260">
    <property type="entry name" value="CHEMTRNSDUCR"/>
</dbReference>
<keyword evidence="2 4" id="KW-0807">Transducer</keyword>
<dbReference type="SUPFAM" id="SSF58104">
    <property type="entry name" value="Methyl-accepting chemotaxis protein (MCP) signaling domain"/>
    <property type="match status" value="1"/>
</dbReference>
<dbReference type="Gene3D" id="3.30.450.20">
    <property type="entry name" value="PAS domain"/>
    <property type="match status" value="1"/>
</dbReference>
<keyword evidence="6" id="KW-1133">Transmembrane helix</keyword>
<dbReference type="EMBL" id="CP140255">
    <property type="protein sequence ID" value="WQH12018.1"/>
    <property type="molecule type" value="Genomic_DNA"/>
</dbReference>
<dbReference type="SMART" id="SM00304">
    <property type="entry name" value="HAMP"/>
    <property type="match status" value="2"/>
</dbReference>
<evidence type="ECO:0000256" key="2">
    <source>
        <dbReference type="ARBA" id="ARBA00023224"/>
    </source>
</evidence>
<evidence type="ECO:0000256" key="1">
    <source>
        <dbReference type="ARBA" id="ARBA00004370"/>
    </source>
</evidence>
<keyword evidence="5" id="KW-0175">Coiled coil</keyword>
<keyword evidence="10" id="KW-1185">Reference proteome</keyword>
<protein>
    <submittedName>
        <fullName evidence="9">Methyl-accepting chemotaxis protein</fullName>
    </submittedName>
</protein>
<evidence type="ECO:0000313" key="10">
    <source>
        <dbReference type="Proteomes" id="UP001324794"/>
    </source>
</evidence>